<evidence type="ECO:0000256" key="2">
    <source>
        <dbReference type="SAM" id="MobiDB-lite"/>
    </source>
</evidence>
<dbReference type="Proteomes" id="UP001140094">
    <property type="component" value="Unassembled WGS sequence"/>
</dbReference>
<evidence type="ECO:0000313" key="4">
    <source>
        <dbReference type="Proteomes" id="UP001140094"/>
    </source>
</evidence>
<evidence type="ECO:0000313" key="3">
    <source>
        <dbReference type="EMBL" id="KAJ2808733.1"/>
    </source>
</evidence>
<dbReference type="EMBL" id="JANBUO010000027">
    <property type="protein sequence ID" value="KAJ2808733.1"/>
    <property type="molecule type" value="Genomic_DNA"/>
</dbReference>
<dbReference type="OrthoDB" id="5594704at2759"/>
<feature type="compositionally biased region" description="Polar residues" evidence="2">
    <location>
        <begin position="328"/>
        <end position="338"/>
    </location>
</feature>
<feature type="coiled-coil region" evidence="1">
    <location>
        <begin position="646"/>
        <end position="680"/>
    </location>
</feature>
<proteinExistence type="predicted"/>
<dbReference type="AlphaFoldDB" id="A0A9W8I0M9"/>
<accession>A0A9W8I0M9</accession>
<gene>
    <name evidence="3" type="ORF">H4R20_000678</name>
</gene>
<comment type="caution">
    <text evidence="3">The sequence shown here is derived from an EMBL/GenBank/DDBJ whole genome shotgun (WGS) entry which is preliminary data.</text>
</comment>
<feature type="compositionally biased region" description="Polar residues" evidence="2">
    <location>
        <begin position="37"/>
        <end position="55"/>
    </location>
</feature>
<keyword evidence="1" id="KW-0175">Coiled coil</keyword>
<feature type="compositionally biased region" description="Basic and acidic residues" evidence="2">
    <location>
        <begin position="263"/>
        <end position="276"/>
    </location>
</feature>
<feature type="region of interest" description="Disordered" evidence="2">
    <location>
        <begin position="202"/>
        <end position="286"/>
    </location>
</feature>
<feature type="region of interest" description="Disordered" evidence="2">
    <location>
        <begin position="432"/>
        <end position="459"/>
    </location>
</feature>
<feature type="region of interest" description="Disordered" evidence="2">
    <location>
        <begin position="322"/>
        <end position="342"/>
    </location>
</feature>
<sequence>MSVFGAAPQEHSSTSSVAEATEHHTSARLTRTPPALSAQQPLKTPPTNQNFNLPPSTGRLCDRRQQSQQRFRTATLQRSGAATKVQNANERGLQLQFNPVSPLPPSNLSAFPTQQKIALGIDRNSEREFSWRVEQQHSAVRGRASSDLRVHIPGQQTNRSSICSPQQLTSVLAVPDPCMPIEECGERIERLLQRVQQMHREYETRQAMAPPQTPTRLDERRVRSPNAHNNGTRGRAHAGSRCSTASSVATEAISDSGAPDAAAKNEEAHSPRRRAETMNPDAEAKLTSGGLFGTELVAKTPIERTREKLALLRARRAARLREEEKACSPTSDSATETSGARAKDLVRTRSEISGTTAYPSDEDDGTDGAGFYEARDNLALFREIEMPARDIHWDKRVFYHHVSRTNERFRHATEDVTIADCRDSCLAELTGRRPAARERNSTGAPLASRRRSRGTPRRQQEAEVAALSAWMEEDDDCGSDDADHSFDWSRNGFGYMEFRRRSRSSMASTASLLSPAAEPCPAPATPPPACDSLEPLVSPSHASSGHTWSITSSTARAATANFNEAVSAAAAAASPQPDEECFDAALPGVFGMGARTHVQRGLHLHSGFGETLEGIAEGDEPDTDDDWLLLDKEDVVAEPVSTIDAEEAARAQLRVLKAENQELYRNVSQARATIQALTRIVLRAQ</sequence>
<evidence type="ECO:0000256" key="1">
    <source>
        <dbReference type="SAM" id="Coils"/>
    </source>
</evidence>
<protein>
    <submittedName>
        <fullName evidence="3">Uncharacterized protein</fullName>
    </submittedName>
</protein>
<keyword evidence="4" id="KW-1185">Reference proteome</keyword>
<reference evidence="3" key="1">
    <citation type="submission" date="2022-07" db="EMBL/GenBank/DDBJ databases">
        <title>Phylogenomic reconstructions and comparative analyses of Kickxellomycotina fungi.</title>
        <authorList>
            <person name="Reynolds N.K."/>
            <person name="Stajich J.E."/>
            <person name="Barry K."/>
            <person name="Grigoriev I.V."/>
            <person name="Crous P."/>
            <person name="Smith M.E."/>
        </authorList>
    </citation>
    <scope>NUCLEOTIDE SEQUENCE</scope>
    <source>
        <strain evidence="3">NRRL 1565</strain>
    </source>
</reference>
<organism evidence="3 4">
    <name type="scientific">Coemansia guatemalensis</name>
    <dbReference type="NCBI Taxonomy" id="2761395"/>
    <lineage>
        <taxon>Eukaryota</taxon>
        <taxon>Fungi</taxon>
        <taxon>Fungi incertae sedis</taxon>
        <taxon>Zoopagomycota</taxon>
        <taxon>Kickxellomycotina</taxon>
        <taxon>Kickxellomycetes</taxon>
        <taxon>Kickxellales</taxon>
        <taxon>Kickxellaceae</taxon>
        <taxon>Coemansia</taxon>
    </lineage>
</organism>
<feature type="region of interest" description="Disordered" evidence="2">
    <location>
        <begin position="1"/>
        <end position="67"/>
    </location>
</feature>
<name>A0A9W8I0M9_9FUNG</name>